<proteinExistence type="predicted"/>
<keyword evidence="1" id="KW-1133">Transmembrane helix</keyword>
<reference evidence="2 3" key="1">
    <citation type="submission" date="2018-02" db="EMBL/GenBank/DDBJ databases">
        <title>Comparative genomes isolates from brazilian mangrove.</title>
        <authorList>
            <person name="Araujo J.E."/>
            <person name="Taketani R.G."/>
            <person name="Silva M.C.P."/>
            <person name="Loureco M.V."/>
            <person name="Andreote F.D."/>
        </authorList>
    </citation>
    <scope>NUCLEOTIDE SEQUENCE [LARGE SCALE GENOMIC DNA]</scope>
    <source>
        <strain evidence="2 3">NAP PRIS-MGV</strain>
    </source>
</reference>
<dbReference type="RefSeq" id="WP_105357278.1">
    <property type="nucleotide sequence ID" value="NZ_PUIB01000021.1"/>
</dbReference>
<dbReference type="EMBL" id="PUIB01000021">
    <property type="protein sequence ID" value="PQO30082.1"/>
    <property type="molecule type" value="Genomic_DNA"/>
</dbReference>
<gene>
    <name evidence="2" type="ORF">C5Y98_21245</name>
</gene>
<feature type="transmembrane region" description="Helical" evidence="1">
    <location>
        <begin position="20"/>
        <end position="42"/>
    </location>
</feature>
<accession>A0A2S8FD78</accession>
<evidence type="ECO:0000313" key="2">
    <source>
        <dbReference type="EMBL" id="PQO30082.1"/>
    </source>
</evidence>
<comment type="caution">
    <text evidence="2">The sequence shown here is derived from an EMBL/GenBank/DDBJ whole genome shotgun (WGS) entry which is preliminary data.</text>
</comment>
<protein>
    <submittedName>
        <fullName evidence="2">Uncharacterized protein</fullName>
    </submittedName>
</protein>
<evidence type="ECO:0000256" key="1">
    <source>
        <dbReference type="SAM" id="Phobius"/>
    </source>
</evidence>
<sequence length="308" mass="32896">MPEHAERKRPLVRGERLSILIVLLGALALYDLLTPILALFFADVYWQWLAVLGLFVVQFDLLAIWIALGPGLAAIRILWGVVGCLAITVCCSAGAAFAPSAIGFVPAELHLPLILLTAATMSFGMLLFHGGTTKTLVDCYAPGSNSTRLRLRHLFSATAALCASLAMLMGMKLPFSAFDPSRIWLLLPVGIFVGVMMSTSVPVLLAAYQPEEEMEGQPLWIGAICLIASGWPAALALFILPSPAAAGYLFVGLLSLHAAHGCGLALALSLVRHAGYDLRVMYDAVGREPVVAAPVELDPWSEEDSQTC</sequence>
<keyword evidence="1" id="KW-0812">Transmembrane</keyword>
<organism evidence="2 3">
    <name type="scientific">Blastopirellula marina</name>
    <dbReference type="NCBI Taxonomy" id="124"/>
    <lineage>
        <taxon>Bacteria</taxon>
        <taxon>Pseudomonadati</taxon>
        <taxon>Planctomycetota</taxon>
        <taxon>Planctomycetia</taxon>
        <taxon>Pirellulales</taxon>
        <taxon>Pirellulaceae</taxon>
        <taxon>Blastopirellula</taxon>
    </lineage>
</organism>
<feature type="transmembrane region" description="Helical" evidence="1">
    <location>
        <begin position="183"/>
        <end position="207"/>
    </location>
</feature>
<feature type="transmembrane region" description="Helical" evidence="1">
    <location>
        <begin position="109"/>
        <end position="130"/>
    </location>
</feature>
<feature type="transmembrane region" description="Helical" evidence="1">
    <location>
        <begin position="77"/>
        <end position="97"/>
    </location>
</feature>
<feature type="transmembrane region" description="Helical" evidence="1">
    <location>
        <begin position="246"/>
        <end position="271"/>
    </location>
</feature>
<dbReference type="Proteomes" id="UP000239388">
    <property type="component" value="Unassembled WGS sequence"/>
</dbReference>
<evidence type="ECO:0000313" key="3">
    <source>
        <dbReference type="Proteomes" id="UP000239388"/>
    </source>
</evidence>
<feature type="transmembrane region" description="Helical" evidence="1">
    <location>
        <begin position="48"/>
        <end position="68"/>
    </location>
</feature>
<feature type="transmembrane region" description="Helical" evidence="1">
    <location>
        <begin position="151"/>
        <end position="171"/>
    </location>
</feature>
<feature type="transmembrane region" description="Helical" evidence="1">
    <location>
        <begin position="219"/>
        <end position="240"/>
    </location>
</feature>
<name>A0A2S8FD78_9BACT</name>
<dbReference type="AlphaFoldDB" id="A0A2S8FD78"/>
<keyword evidence="1" id="KW-0472">Membrane</keyword>
<dbReference type="OrthoDB" id="9884126at2"/>